<dbReference type="EMBL" id="MT142488">
    <property type="protein sequence ID" value="QJA82453.1"/>
    <property type="molecule type" value="Genomic_DNA"/>
</dbReference>
<accession>A0A6M3KK93</accession>
<dbReference type="InterPro" id="IPR036625">
    <property type="entry name" value="E3-bd_dom_sf"/>
</dbReference>
<dbReference type="EMBL" id="MT144651">
    <property type="protein sequence ID" value="QJH96428.1"/>
    <property type="molecule type" value="Genomic_DNA"/>
</dbReference>
<sequence length="144" mass="15258">MEFPLEFMLEPGDPGYSPTWGMSTGKLGRVTFPPSAKHGGRRVRFFATPEDRDLVLKQANFGIPAGGKQVVAIPPDIVGTMERARIAAVVEEILIERGVLPPANVNASPHAAKLARELGIDLATVTGTGEGGQITKEDVRQAAG</sequence>
<dbReference type="GO" id="GO:0016746">
    <property type="term" value="F:acyltransferase activity"/>
    <property type="evidence" value="ECO:0007669"/>
    <property type="project" value="InterPro"/>
</dbReference>
<comment type="similarity">
    <text evidence="1">Belongs to the 2-oxoacid dehydrogenase family.</text>
</comment>
<dbReference type="InterPro" id="IPR004167">
    <property type="entry name" value="PSBD"/>
</dbReference>
<evidence type="ECO:0000313" key="4">
    <source>
        <dbReference type="EMBL" id="QJA82453.1"/>
    </source>
</evidence>
<evidence type="ECO:0000259" key="2">
    <source>
        <dbReference type="PROSITE" id="PS51826"/>
    </source>
</evidence>
<dbReference type="PROSITE" id="PS51826">
    <property type="entry name" value="PSBD"/>
    <property type="match status" value="1"/>
</dbReference>
<feature type="domain" description="Peripheral subunit-binding (PSBD)" evidence="2">
    <location>
        <begin position="106"/>
        <end position="143"/>
    </location>
</feature>
<dbReference type="AlphaFoldDB" id="A0A6M3KK93"/>
<reference evidence="4" key="1">
    <citation type="submission" date="2020-03" db="EMBL/GenBank/DDBJ databases">
        <title>The deep terrestrial virosphere.</title>
        <authorList>
            <person name="Holmfeldt K."/>
            <person name="Nilsson E."/>
            <person name="Simone D."/>
            <person name="Lopez-Fernandez M."/>
            <person name="Wu X."/>
            <person name="de Brujin I."/>
            <person name="Lundin D."/>
            <person name="Andersson A."/>
            <person name="Bertilsson S."/>
            <person name="Dopson M."/>
        </authorList>
    </citation>
    <scope>NUCLEOTIDE SEQUENCE</scope>
    <source>
        <strain evidence="4">MM415A00402</strain>
        <strain evidence="3">MM415B00534</strain>
        <strain evidence="5">TM448B00727</strain>
    </source>
</reference>
<protein>
    <recommendedName>
        <fullName evidence="2">Peripheral subunit-binding (PSBD) domain-containing protein</fullName>
    </recommendedName>
</protein>
<name>A0A6M3KK93_9ZZZZ</name>
<evidence type="ECO:0000313" key="5">
    <source>
        <dbReference type="EMBL" id="QJH96428.1"/>
    </source>
</evidence>
<dbReference type="EMBL" id="MT141514">
    <property type="protein sequence ID" value="QJA64147.1"/>
    <property type="molecule type" value="Genomic_DNA"/>
</dbReference>
<gene>
    <name evidence="4" type="ORF">MM415A00402_0006</name>
    <name evidence="3" type="ORF">MM415B00534_0006</name>
    <name evidence="5" type="ORF">TM448B00727_0006</name>
</gene>
<organism evidence="4">
    <name type="scientific">viral metagenome</name>
    <dbReference type="NCBI Taxonomy" id="1070528"/>
    <lineage>
        <taxon>unclassified sequences</taxon>
        <taxon>metagenomes</taxon>
        <taxon>organismal metagenomes</taxon>
    </lineage>
</organism>
<dbReference type="Pfam" id="PF02817">
    <property type="entry name" value="E3_binding"/>
    <property type="match status" value="1"/>
</dbReference>
<evidence type="ECO:0000313" key="3">
    <source>
        <dbReference type="EMBL" id="QJA64147.1"/>
    </source>
</evidence>
<dbReference type="Gene3D" id="4.10.320.10">
    <property type="entry name" value="E3-binding domain"/>
    <property type="match status" value="1"/>
</dbReference>
<evidence type="ECO:0000256" key="1">
    <source>
        <dbReference type="ARBA" id="ARBA00007317"/>
    </source>
</evidence>
<proteinExistence type="inferred from homology"/>
<dbReference type="SUPFAM" id="SSF47005">
    <property type="entry name" value="Peripheral subunit-binding domain of 2-oxo acid dehydrogenase complex"/>
    <property type="match status" value="1"/>
</dbReference>